<gene>
    <name evidence="7" type="ORF">LODBEIA_P35420</name>
</gene>
<dbReference type="Proteomes" id="UP001497383">
    <property type="component" value="Chromosome 4"/>
</dbReference>
<dbReference type="PANTHER" id="PTHR45700:SF8">
    <property type="entry name" value="HECT-TYPE E3 UBIQUITIN TRANSFERASE"/>
    <property type="match status" value="1"/>
</dbReference>
<comment type="catalytic activity">
    <reaction evidence="1">
        <text>S-ubiquitinyl-[E2 ubiquitin-conjugating enzyme]-L-cysteine + [acceptor protein]-L-lysine = [E2 ubiquitin-conjugating enzyme]-L-cysteine + N(6)-ubiquitinyl-[acceptor protein]-L-lysine.</text>
        <dbReference type="EC" id="2.3.2.26"/>
    </reaction>
</comment>
<name>A0ABP0ZNQ4_9ASCO</name>
<dbReference type="InterPro" id="IPR035983">
    <property type="entry name" value="Hect_E3_ubiquitin_ligase"/>
</dbReference>
<protein>
    <recommendedName>
        <fullName evidence="2">HECT-type E3 ubiquitin transferase</fullName>
        <ecNumber evidence="2">2.3.2.26</ecNumber>
    </recommendedName>
</protein>
<dbReference type="CDD" id="cd00078">
    <property type="entry name" value="HECTc"/>
    <property type="match status" value="1"/>
</dbReference>
<dbReference type="Pfam" id="PF00632">
    <property type="entry name" value="HECT"/>
    <property type="match status" value="1"/>
</dbReference>
<evidence type="ECO:0000256" key="2">
    <source>
        <dbReference type="ARBA" id="ARBA00012485"/>
    </source>
</evidence>
<reference evidence="7 8" key="1">
    <citation type="submission" date="2024-03" db="EMBL/GenBank/DDBJ databases">
        <authorList>
            <person name="Brejova B."/>
        </authorList>
    </citation>
    <scope>NUCLEOTIDE SEQUENCE [LARGE SCALE GENOMIC DNA]</scope>
    <source>
        <strain evidence="7 8">CBS 14171</strain>
    </source>
</reference>
<dbReference type="RefSeq" id="XP_066830480.1">
    <property type="nucleotide sequence ID" value="XM_066973664.1"/>
</dbReference>
<dbReference type="SMART" id="SM00119">
    <property type="entry name" value="HECTc"/>
    <property type="match status" value="1"/>
</dbReference>
<accession>A0ABP0ZNQ4</accession>
<dbReference type="InterPro" id="IPR044611">
    <property type="entry name" value="E3A/B/C-like"/>
</dbReference>
<evidence type="ECO:0000259" key="6">
    <source>
        <dbReference type="PROSITE" id="PS50237"/>
    </source>
</evidence>
<dbReference type="PANTHER" id="PTHR45700">
    <property type="entry name" value="UBIQUITIN-PROTEIN LIGASE E3C"/>
    <property type="match status" value="1"/>
</dbReference>
<feature type="active site" description="Glycyl thioester intermediate" evidence="5">
    <location>
        <position position="869"/>
    </location>
</feature>
<dbReference type="InterPro" id="IPR000569">
    <property type="entry name" value="HECT_dom"/>
</dbReference>
<dbReference type="NCBIfam" id="TIGR01053">
    <property type="entry name" value="LSD1"/>
    <property type="match status" value="1"/>
</dbReference>
<dbReference type="EMBL" id="OZ022408">
    <property type="protein sequence ID" value="CAK9439405.1"/>
    <property type="molecule type" value="Genomic_DNA"/>
</dbReference>
<evidence type="ECO:0000256" key="5">
    <source>
        <dbReference type="PROSITE-ProRule" id="PRU00104"/>
    </source>
</evidence>
<dbReference type="GeneID" id="92208738"/>
<evidence type="ECO:0000256" key="4">
    <source>
        <dbReference type="ARBA" id="ARBA00022786"/>
    </source>
</evidence>
<feature type="domain" description="HECT" evidence="6">
    <location>
        <begin position="566"/>
        <end position="901"/>
    </location>
</feature>
<evidence type="ECO:0000313" key="7">
    <source>
        <dbReference type="EMBL" id="CAK9439405.1"/>
    </source>
</evidence>
<dbReference type="SUPFAM" id="SSF56204">
    <property type="entry name" value="Hect, E3 ligase catalytic domain"/>
    <property type="match status" value="1"/>
</dbReference>
<dbReference type="Gene3D" id="3.30.2410.10">
    <property type="entry name" value="Hect, E3 ligase catalytic domain"/>
    <property type="match status" value="1"/>
</dbReference>
<dbReference type="Gene3D" id="3.90.1750.10">
    <property type="entry name" value="Hect, E3 ligase catalytic domains"/>
    <property type="match status" value="1"/>
</dbReference>
<evidence type="ECO:0000313" key="8">
    <source>
        <dbReference type="Proteomes" id="UP001497383"/>
    </source>
</evidence>
<sequence>MALESTNVAAPTSKSSWGLKGLLSFSSRPLALGVVEASVKGTKEGKLSEEKSTDINLVGSSSSSSSRSSSRDVCKCFCCGALLYFPSKARKYRCSMCQTTNLMDIGGLGKKEAPSRVEIAFSFVVVNDMVEMCFCRMKEEKAARESLHDIFEPLSTYLYNEFKCWDLSNRAPPSRGTTHEKYSHRQAFNAALSEIQQTFNLLTKLPTKRPLFCALKGADDHLKRIPAFSLDNMNAYRSTLLFLEIPILSRALVSHDPRSKLMSDNPEIKTLCYEVLKRSIGIISCIDDHKLKKQIVNWFASLDAGELAQNITLVNLYITFQLKKYFYLVNNPQVKLSPPAQTTAAFAGEGREYFESSNLKAIIEANPGISTPEAVAIPTSRISSNPFPAKSSRKTKNAQNECKIKLHQYSNDWRVKSAFMVMAILYKANNIRKDHHLPVSHFYNSLVDFVNIRQDFDSWQRSGNCSTRGTERSELTSLFEYLHNGQTPAISAAANPSFFICQYPFLMSLGSKISILEFEARRQMERKAEEAFINSLDKRILIDIHLRIKVRRDHIVQDSLQCIKSNMENLKKSLKVQFIDEPGVDAGGLRKEWFYVLTKQIFHPSSGMFYNVEDSNFLWFNLKPVENSDMYYLFGAILGLAIYNSTILDLQFPTALYKVVLGKMLDIDDYKEIYPKSHHGLMRLKELNANELRSLELTFEISFQDVLGTYHNEELLPNGSKIKVDRKNLDQYISRYCAYMTRDGISTQLEAFTKGFNGVIGGNALSLFSEEEIRLLLCGNDEHVIDIDILQSVTKYGGWTSSLEAANSSIVRWFWNYMRGLDNSGRKKVLMFVTGSDRVPATGIQNLPFKLTLLDHGFDSDRLPVAHTCFNELAIYNYSSCEKLVSKLTKAVAESSGFGIK</sequence>
<organism evidence="7 8">
    <name type="scientific">Lodderomyces beijingensis</name>
    <dbReference type="NCBI Taxonomy" id="1775926"/>
    <lineage>
        <taxon>Eukaryota</taxon>
        <taxon>Fungi</taxon>
        <taxon>Dikarya</taxon>
        <taxon>Ascomycota</taxon>
        <taxon>Saccharomycotina</taxon>
        <taxon>Pichiomycetes</taxon>
        <taxon>Debaryomycetaceae</taxon>
        <taxon>Candida/Lodderomyces clade</taxon>
        <taxon>Lodderomyces</taxon>
    </lineage>
</organism>
<dbReference type="EC" id="2.3.2.26" evidence="2"/>
<proteinExistence type="predicted"/>
<dbReference type="Gene3D" id="3.30.2160.10">
    <property type="entry name" value="Hect, E3 ligase catalytic domain"/>
    <property type="match status" value="1"/>
</dbReference>
<evidence type="ECO:0000256" key="3">
    <source>
        <dbReference type="ARBA" id="ARBA00022679"/>
    </source>
</evidence>
<dbReference type="PROSITE" id="PS50237">
    <property type="entry name" value="HECT"/>
    <property type="match status" value="1"/>
</dbReference>
<keyword evidence="4 5" id="KW-0833">Ubl conjugation pathway</keyword>
<keyword evidence="8" id="KW-1185">Reference proteome</keyword>
<keyword evidence="3" id="KW-0808">Transferase</keyword>
<evidence type="ECO:0000256" key="1">
    <source>
        <dbReference type="ARBA" id="ARBA00000885"/>
    </source>
</evidence>